<comment type="caution">
    <text evidence="1">The sequence shown here is derived from an EMBL/GenBank/DDBJ whole genome shotgun (WGS) entry which is preliminary data.</text>
</comment>
<evidence type="ECO:0000313" key="2">
    <source>
        <dbReference type="Proteomes" id="UP000176662"/>
    </source>
</evidence>
<dbReference type="Proteomes" id="UP000176662">
    <property type="component" value="Unassembled WGS sequence"/>
</dbReference>
<organism evidence="1 2">
    <name type="scientific">Candidatus Nealsonbacteria bacterium RBG_13_38_11</name>
    <dbReference type="NCBI Taxonomy" id="1801662"/>
    <lineage>
        <taxon>Bacteria</taxon>
        <taxon>Candidatus Nealsoniibacteriota</taxon>
    </lineage>
</organism>
<dbReference type="AlphaFoldDB" id="A0A1G2DYS5"/>
<protein>
    <submittedName>
        <fullName evidence="1">Uncharacterized protein</fullName>
    </submittedName>
</protein>
<gene>
    <name evidence="1" type="ORF">A2Z68_01240</name>
</gene>
<name>A0A1G2DYS5_9BACT</name>
<accession>A0A1G2DYS5</accession>
<evidence type="ECO:0000313" key="1">
    <source>
        <dbReference type="EMBL" id="OGZ18663.1"/>
    </source>
</evidence>
<proteinExistence type="predicted"/>
<dbReference type="EMBL" id="MHLX01000025">
    <property type="protein sequence ID" value="OGZ18663.1"/>
    <property type="molecule type" value="Genomic_DNA"/>
</dbReference>
<sequence length="112" mass="13053">MIYSANGKKLPFLNQEIANQVIAKAQINPVRFFNRTKRKIFKANALWLEEFFRMCRRADIDGCFVNSIILFLALLLKAKELEEFSEKTKAQETPETLHQAVLNHLQKTRRAS</sequence>
<reference evidence="1 2" key="1">
    <citation type="journal article" date="2016" name="Nat. Commun.">
        <title>Thousands of microbial genomes shed light on interconnected biogeochemical processes in an aquifer system.</title>
        <authorList>
            <person name="Anantharaman K."/>
            <person name="Brown C.T."/>
            <person name="Hug L.A."/>
            <person name="Sharon I."/>
            <person name="Castelle C.J."/>
            <person name="Probst A.J."/>
            <person name="Thomas B.C."/>
            <person name="Singh A."/>
            <person name="Wilkins M.J."/>
            <person name="Karaoz U."/>
            <person name="Brodie E.L."/>
            <person name="Williams K.H."/>
            <person name="Hubbard S.S."/>
            <person name="Banfield J.F."/>
        </authorList>
    </citation>
    <scope>NUCLEOTIDE SEQUENCE [LARGE SCALE GENOMIC DNA]</scope>
</reference>